<protein>
    <submittedName>
        <fullName evidence="5">Pentatricopeptide repeat-containing protein At3g04750, mitochondrial</fullName>
    </submittedName>
</protein>
<dbReference type="GeneID" id="107412198"/>
<dbReference type="RefSeq" id="XP_015875399.1">
    <property type="nucleotide sequence ID" value="XM_016019913.4"/>
</dbReference>
<dbReference type="InterPro" id="IPR011990">
    <property type="entry name" value="TPR-like_helical_dom_sf"/>
</dbReference>
<dbReference type="FunFam" id="1.25.40.10:FF:000280">
    <property type="entry name" value="Pentatricopeptide repeat-containing protein"/>
    <property type="match status" value="1"/>
</dbReference>
<dbReference type="KEGG" id="zju:107412198"/>
<dbReference type="GO" id="GO:0009451">
    <property type="term" value="P:RNA modification"/>
    <property type="evidence" value="ECO:0007669"/>
    <property type="project" value="InterPro"/>
</dbReference>
<dbReference type="AlphaFoldDB" id="A0A6P3ZAR5"/>
<feature type="repeat" description="PPR" evidence="3">
    <location>
        <begin position="198"/>
        <end position="232"/>
    </location>
</feature>
<dbReference type="FunFam" id="1.25.40.10:FF:000031">
    <property type="entry name" value="Pentatricopeptide repeat-containing protein mitochondrial"/>
    <property type="match status" value="1"/>
</dbReference>
<dbReference type="NCBIfam" id="TIGR00756">
    <property type="entry name" value="PPR"/>
    <property type="match status" value="4"/>
</dbReference>
<feature type="repeat" description="PPR" evidence="3">
    <location>
        <begin position="301"/>
        <end position="331"/>
    </location>
</feature>
<dbReference type="InterPro" id="IPR046848">
    <property type="entry name" value="E_motif"/>
</dbReference>
<dbReference type="Gene3D" id="1.25.40.10">
    <property type="entry name" value="Tetratricopeptide repeat domain"/>
    <property type="match status" value="3"/>
</dbReference>
<feature type="repeat" description="PPR" evidence="3">
    <location>
        <begin position="467"/>
        <end position="502"/>
    </location>
</feature>
<reference evidence="5" key="1">
    <citation type="submission" date="2025-08" db="UniProtKB">
        <authorList>
            <consortium name="RefSeq"/>
        </authorList>
    </citation>
    <scope>IDENTIFICATION</scope>
    <source>
        <tissue evidence="5">Seedling</tissue>
    </source>
</reference>
<name>A0A6P3ZAR5_ZIZJJ</name>
<dbReference type="PANTHER" id="PTHR47926">
    <property type="entry name" value="PENTATRICOPEPTIDE REPEAT-CONTAINING PROTEIN"/>
    <property type="match status" value="1"/>
</dbReference>
<evidence type="ECO:0000256" key="1">
    <source>
        <dbReference type="ARBA" id="ARBA00022737"/>
    </source>
</evidence>
<keyword evidence="4" id="KW-1185">Reference proteome</keyword>
<gene>
    <name evidence="5" type="primary">LOC107412198</name>
</gene>
<feature type="repeat" description="PPR" evidence="3">
    <location>
        <begin position="332"/>
        <end position="366"/>
    </location>
</feature>
<sequence>MLLSMQSYRLGIRFLSSASKSSNRRIHWDPTVALVLNHETLFLLEKCSTRYHFKQILGQMMRTGLVGLTFPMSRLLLFSAITHPENLDMAILLFNYYTPQPNLFIYNTMISALSFSATQSFDMYNSMLHSSIYPDKHTLLYLLQASQFIPEVKQIHCHAIVTGLISYGYLKNSLTKKYLEKGQLGLAHQVFHEMSKPDAVSFNIMIVGYAKEGFCVEAIKMFHEMVHLGLTPDEFTIVGLLLCCGLLRDARLGKSVHGWIKRKNSSSSSNLILGNALLDMYVKCGELGFSLKVFNALVEKDTISWNTVIAGHAKVGELELALAFFNQIPRKDLVSWNSLIAGYVKKDDYIMVTNLFNSMVSENVRPDSVTMICLVSTAAETGALDQGKRIHGLIIRMQMQIDAYLGSALIDMYCKCGGIEIAFSVFKGLERRDVTLWTTMITGFAFHGYGSKALGLFLEMQRDVIPNKVTFVAVLTACSHSGFVDEGLNIFNTMKKEFGIEPGVEHYGCLVDLLARSGMVAEAKDVIERMPMKPSKSIWGSMLSACRAHGNVELAELASKELLKLEPEREGGYVLLSNIYAACGRWSYSDKVREVMVSRGVKKAAGCSSVVVDGLIYDFVAADKRHPRWEDICSIIHCLRIEMKLDTEFSWEYFSMLLDPY</sequence>
<dbReference type="InParanoid" id="A0A6P3ZAR5"/>
<dbReference type="PANTHER" id="PTHR47926:SF492">
    <property type="entry name" value="DYW DOMAIN-CONTAINING PROTEIN"/>
    <property type="match status" value="1"/>
</dbReference>
<dbReference type="FunCoup" id="A0A6P3ZAR5">
    <property type="interactions" value="281"/>
</dbReference>
<dbReference type="PROSITE" id="PS51375">
    <property type="entry name" value="PPR"/>
    <property type="match status" value="5"/>
</dbReference>
<dbReference type="GO" id="GO:0003723">
    <property type="term" value="F:RNA binding"/>
    <property type="evidence" value="ECO:0007669"/>
    <property type="project" value="InterPro"/>
</dbReference>
<dbReference type="InterPro" id="IPR046960">
    <property type="entry name" value="PPR_At4g14850-like_plant"/>
</dbReference>
<evidence type="ECO:0000256" key="2">
    <source>
        <dbReference type="ARBA" id="ARBA00061659"/>
    </source>
</evidence>
<accession>A0A6P3ZAR5</accession>
<evidence type="ECO:0000313" key="4">
    <source>
        <dbReference type="Proteomes" id="UP001652623"/>
    </source>
</evidence>
<keyword evidence="1" id="KW-0677">Repeat</keyword>
<comment type="similarity">
    <text evidence="2">Belongs to the PPR family. PCMP-E subfamily.</text>
</comment>
<organism evidence="4 5">
    <name type="scientific">Ziziphus jujuba</name>
    <name type="common">Chinese jujube</name>
    <name type="synonym">Ziziphus sativa</name>
    <dbReference type="NCBI Taxonomy" id="326968"/>
    <lineage>
        <taxon>Eukaryota</taxon>
        <taxon>Viridiplantae</taxon>
        <taxon>Streptophyta</taxon>
        <taxon>Embryophyta</taxon>
        <taxon>Tracheophyta</taxon>
        <taxon>Spermatophyta</taxon>
        <taxon>Magnoliopsida</taxon>
        <taxon>eudicotyledons</taxon>
        <taxon>Gunneridae</taxon>
        <taxon>Pentapetalae</taxon>
        <taxon>rosids</taxon>
        <taxon>fabids</taxon>
        <taxon>Rosales</taxon>
        <taxon>Rhamnaceae</taxon>
        <taxon>Paliureae</taxon>
        <taxon>Ziziphus</taxon>
    </lineage>
</organism>
<dbReference type="Pfam" id="PF13041">
    <property type="entry name" value="PPR_2"/>
    <property type="match status" value="3"/>
</dbReference>
<dbReference type="Pfam" id="PF20431">
    <property type="entry name" value="E_motif"/>
    <property type="match status" value="1"/>
</dbReference>
<feature type="repeat" description="PPR" evidence="3">
    <location>
        <begin position="402"/>
        <end position="436"/>
    </location>
</feature>
<dbReference type="InterPro" id="IPR002885">
    <property type="entry name" value="PPR_rpt"/>
</dbReference>
<evidence type="ECO:0000313" key="5">
    <source>
        <dbReference type="RefSeq" id="XP_015875399.1"/>
    </source>
</evidence>
<evidence type="ECO:0000256" key="3">
    <source>
        <dbReference type="PROSITE-ProRule" id="PRU00708"/>
    </source>
</evidence>
<proteinExistence type="inferred from homology"/>
<dbReference type="Proteomes" id="UP001652623">
    <property type="component" value="Chromosome 10"/>
</dbReference>
<dbReference type="Pfam" id="PF01535">
    <property type="entry name" value="PPR"/>
    <property type="match status" value="2"/>
</dbReference>